<keyword evidence="4" id="KW-0547">Nucleotide-binding</keyword>
<proteinExistence type="inferred from homology"/>
<dbReference type="InterPro" id="IPR036907">
    <property type="entry name" value="5'-Nucleotdase_C_sf"/>
</dbReference>
<dbReference type="InterPro" id="IPR041821">
    <property type="entry name" value="CG11883_N"/>
</dbReference>
<name>A0A674JZK2_9SAUR</name>
<dbReference type="Gene3D" id="3.60.21.10">
    <property type="match status" value="1"/>
</dbReference>
<evidence type="ECO:0000256" key="4">
    <source>
        <dbReference type="RuleBase" id="RU362119"/>
    </source>
</evidence>
<dbReference type="GO" id="GO:0000166">
    <property type="term" value="F:nucleotide binding"/>
    <property type="evidence" value="ECO:0007669"/>
    <property type="project" value="UniProtKB-KW"/>
</dbReference>
<dbReference type="CDD" id="cd07406">
    <property type="entry name" value="MPP_CG11883_N"/>
    <property type="match status" value="1"/>
</dbReference>
<reference evidence="8" key="1">
    <citation type="submission" date="2025-08" db="UniProtKB">
        <authorList>
            <consortium name="Ensembl"/>
        </authorList>
    </citation>
    <scope>IDENTIFICATION</scope>
</reference>
<dbReference type="InParanoid" id="A0A674JZK2"/>
<dbReference type="Proteomes" id="UP000472274">
    <property type="component" value="Unplaced"/>
</dbReference>
<feature type="compositionally biased region" description="Low complexity" evidence="5">
    <location>
        <begin position="10"/>
        <end position="21"/>
    </location>
</feature>
<protein>
    <recommendedName>
        <fullName evidence="3">Ecto-5'-nucleotidase</fullName>
    </recommendedName>
</protein>
<dbReference type="InterPro" id="IPR029052">
    <property type="entry name" value="Metallo-depent_PP-like"/>
</dbReference>
<dbReference type="GeneTree" id="ENSGT00530000063775"/>
<dbReference type="GO" id="GO:0016787">
    <property type="term" value="F:hydrolase activity"/>
    <property type="evidence" value="ECO:0007669"/>
    <property type="project" value="UniProtKB-KW"/>
</dbReference>
<dbReference type="InterPro" id="IPR008334">
    <property type="entry name" value="5'-Nucleotdase_C"/>
</dbReference>
<dbReference type="AlphaFoldDB" id="A0A674JZK2"/>
<gene>
    <name evidence="8" type="primary">LOC112103131</name>
</gene>
<dbReference type="InterPro" id="IPR006179">
    <property type="entry name" value="5_nucleotidase/apyrase"/>
</dbReference>
<feature type="domain" description="5'-Nucleotidase C-terminal" evidence="7">
    <location>
        <begin position="325"/>
        <end position="471"/>
    </location>
</feature>
<keyword evidence="4" id="KW-0378">Hydrolase</keyword>
<dbReference type="Ensembl" id="ENSTMTT00000027013.1">
    <property type="protein sequence ID" value="ENSTMTP00000026068.1"/>
    <property type="gene ID" value="ENSTMTG00000019051.1"/>
</dbReference>
<dbReference type="PRINTS" id="PR01607">
    <property type="entry name" value="APYRASEFAMLY"/>
</dbReference>
<dbReference type="Pfam" id="PF02872">
    <property type="entry name" value="5_nucleotid_C"/>
    <property type="match status" value="1"/>
</dbReference>
<dbReference type="PANTHER" id="PTHR11575">
    <property type="entry name" value="5'-NUCLEOTIDASE-RELATED"/>
    <property type="match status" value="1"/>
</dbReference>
<dbReference type="GO" id="GO:0009166">
    <property type="term" value="P:nucleotide catabolic process"/>
    <property type="evidence" value="ECO:0007669"/>
    <property type="project" value="InterPro"/>
</dbReference>
<evidence type="ECO:0000256" key="3">
    <source>
        <dbReference type="ARBA" id="ARBA00029793"/>
    </source>
</evidence>
<evidence type="ECO:0000313" key="8">
    <source>
        <dbReference type="Ensembl" id="ENSTMTP00000026068.1"/>
    </source>
</evidence>
<reference evidence="8" key="2">
    <citation type="submission" date="2025-09" db="UniProtKB">
        <authorList>
            <consortium name="Ensembl"/>
        </authorList>
    </citation>
    <scope>IDENTIFICATION</scope>
</reference>
<dbReference type="Pfam" id="PF00149">
    <property type="entry name" value="Metallophos"/>
    <property type="match status" value="1"/>
</dbReference>
<comment type="similarity">
    <text evidence="1 4">Belongs to the 5'-nucleotidase family.</text>
</comment>
<feature type="domain" description="Calcineurin-like phosphoesterase" evidence="6">
    <location>
        <begin position="58"/>
        <end position="245"/>
    </location>
</feature>
<organism evidence="8 9">
    <name type="scientific">Terrapene triunguis</name>
    <name type="common">Three-toed box turtle</name>
    <dbReference type="NCBI Taxonomy" id="2587831"/>
    <lineage>
        <taxon>Eukaryota</taxon>
        <taxon>Metazoa</taxon>
        <taxon>Chordata</taxon>
        <taxon>Craniata</taxon>
        <taxon>Vertebrata</taxon>
        <taxon>Euteleostomi</taxon>
        <taxon>Archelosauria</taxon>
        <taxon>Testudinata</taxon>
        <taxon>Testudines</taxon>
        <taxon>Cryptodira</taxon>
        <taxon>Durocryptodira</taxon>
        <taxon>Testudinoidea</taxon>
        <taxon>Emydidae</taxon>
        <taxon>Terrapene</taxon>
    </lineage>
</organism>
<accession>A0A674JZK2</accession>
<dbReference type="PANTHER" id="PTHR11575:SF48">
    <property type="entry name" value="5'-NUCLEOTIDASE"/>
    <property type="match status" value="1"/>
</dbReference>
<evidence type="ECO:0000256" key="5">
    <source>
        <dbReference type="SAM" id="MobiDB-lite"/>
    </source>
</evidence>
<evidence type="ECO:0000256" key="1">
    <source>
        <dbReference type="ARBA" id="ARBA00006654"/>
    </source>
</evidence>
<evidence type="ECO:0000313" key="9">
    <source>
        <dbReference type="Proteomes" id="UP000472274"/>
    </source>
</evidence>
<evidence type="ECO:0000256" key="2">
    <source>
        <dbReference type="ARBA" id="ARBA00022729"/>
    </source>
</evidence>
<evidence type="ECO:0000259" key="7">
    <source>
        <dbReference type="Pfam" id="PF02872"/>
    </source>
</evidence>
<evidence type="ECO:0000259" key="6">
    <source>
        <dbReference type="Pfam" id="PF00149"/>
    </source>
</evidence>
<keyword evidence="2" id="KW-0732">Signal</keyword>
<feature type="region of interest" description="Disordered" evidence="5">
    <location>
        <begin position="1"/>
        <end position="31"/>
    </location>
</feature>
<keyword evidence="9" id="KW-1185">Reference proteome</keyword>
<dbReference type="InterPro" id="IPR004843">
    <property type="entry name" value="Calcineurin-like_PHP"/>
</dbReference>
<dbReference type="Gene3D" id="3.90.780.10">
    <property type="entry name" value="5'-Nucleotidase, C-terminal domain"/>
    <property type="match status" value="1"/>
</dbReference>
<dbReference type="SUPFAM" id="SSF55816">
    <property type="entry name" value="5'-nucleotidase (syn. UDP-sugar hydrolase), C-terminal domain"/>
    <property type="match status" value="1"/>
</dbReference>
<sequence>MEPLLLQEQGGSPFSAAAGPGDKVSPSPCSELLDESQSDLVILHFYDVYEVESRQEEPVGGAARFAAAIKKFSSLDSLTIFSGDCLNPSALSSITKGKHMIPILNAVGVHFAVFGNHEFDFGVDVLEDYIQQMKFPWLLSNVYDRVTSKPLGHGSVKKVVKWNNTKIGLMGLVEEDWLDTLPTINKSNLNYIDYVKVGNKISSEFKAEGAGLIIAMTHMQWINDIRLAQNTQGIDLVLEGHDHDYGIKKVNVTWIVKSGSDFRNFSKINIRKFGASFQYTFQRIDILRNLEEDSFIKSVVDDYTQNLQPLLEEVLCPIDTELDGRVSTVRRSESNLGNLITNAMLEATHADVALLNSGTLRSNHIHPAGDFTMHDLLTILSIVDPLLVVRITGGQLLEALENGVYRYPALDGRFPQVAGMEFGFDPNAEPRHRIIRDSVKIQGQYLKKNKVYQLAIKEYLAYGKDGYVMFQNCPRMYDTETAQIFSTVVVNHFESIKIVHDIKKCISGHRMSLITKSKSASLTAFETRTDTSTSVVAVPGIEGRICHISKEMKEHLRQLRMAREEGLNTFPPLSKDCENSDSD</sequence>
<dbReference type="SUPFAM" id="SSF56300">
    <property type="entry name" value="Metallo-dependent phosphatases"/>
    <property type="match status" value="1"/>
</dbReference>